<dbReference type="PANTHER" id="PTHR11987">
    <property type="entry name" value="ALPHA-2,8-SIALYLTRANSFERASE"/>
    <property type="match status" value="1"/>
</dbReference>
<dbReference type="InterPro" id="IPR012163">
    <property type="entry name" value="Sialyl_trans"/>
</dbReference>
<dbReference type="GO" id="GO:0000139">
    <property type="term" value="C:Golgi membrane"/>
    <property type="evidence" value="ECO:0007669"/>
    <property type="project" value="UniProtKB-SubCell"/>
</dbReference>
<evidence type="ECO:0000256" key="3">
    <source>
        <dbReference type="ARBA" id="ARBA00022676"/>
    </source>
</evidence>
<dbReference type="GO" id="GO:0006491">
    <property type="term" value="P:N-glycan processing"/>
    <property type="evidence" value="ECO:0007669"/>
    <property type="project" value="TreeGrafter"/>
</dbReference>
<keyword evidence="4" id="KW-0808">Transferase</keyword>
<evidence type="ECO:0000256" key="9">
    <source>
        <dbReference type="ARBA" id="ARBA00023136"/>
    </source>
</evidence>
<dbReference type="Pfam" id="PF00777">
    <property type="entry name" value="Glyco_transf_29"/>
    <property type="match status" value="1"/>
</dbReference>
<dbReference type="Proteomes" id="UP000838412">
    <property type="component" value="Chromosome 14"/>
</dbReference>
<evidence type="ECO:0000256" key="4">
    <source>
        <dbReference type="ARBA" id="ARBA00022679"/>
    </source>
</evidence>
<keyword evidence="5" id="KW-0812">Transmembrane</keyword>
<gene>
    <name evidence="14" type="primary">ST8SIA6</name>
    <name evidence="14" type="ORF">BLAG_LOCUS7640</name>
</gene>
<dbReference type="GO" id="GO:0009311">
    <property type="term" value="P:oligosaccharide metabolic process"/>
    <property type="evidence" value="ECO:0007669"/>
    <property type="project" value="TreeGrafter"/>
</dbReference>
<feature type="disulfide bond" evidence="12">
    <location>
        <begin position="200"/>
        <end position="354"/>
    </location>
</feature>
<dbReference type="AlphaFoldDB" id="A0A8J9Z0H4"/>
<dbReference type="Gene3D" id="3.90.1480.20">
    <property type="entry name" value="Glycosyl transferase family 29"/>
    <property type="match status" value="1"/>
</dbReference>
<dbReference type="GO" id="GO:0003828">
    <property type="term" value="F:alpha-N-acetylneuraminate alpha-2,8-sialyltransferase activity"/>
    <property type="evidence" value="ECO:0007669"/>
    <property type="project" value="TreeGrafter"/>
</dbReference>
<evidence type="ECO:0000256" key="12">
    <source>
        <dbReference type="PIRSR" id="PIRSR005557-2"/>
    </source>
</evidence>
<evidence type="ECO:0000256" key="1">
    <source>
        <dbReference type="ARBA" id="ARBA00004323"/>
    </source>
</evidence>
<evidence type="ECO:0000256" key="2">
    <source>
        <dbReference type="ARBA" id="ARBA00006003"/>
    </source>
</evidence>
<keyword evidence="3" id="KW-0328">Glycosyltransferase</keyword>
<evidence type="ECO:0000256" key="11">
    <source>
        <dbReference type="ARBA" id="ARBA00023180"/>
    </source>
</evidence>
<comment type="similarity">
    <text evidence="2">Belongs to the glycosyltransferase 29 family.</text>
</comment>
<dbReference type="PIRSF" id="PIRSF005557">
    <property type="entry name" value="Sialyl_trans"/>
    <property type="match status" value="1"/>
</dbReference>
<accession>A0A8J9Z0H4</accession>
<feature type="compositionally biased region" description="Basic and acidic residues" evidence="13">
    <location>
        <begin position="58"/>
        <end position="71"/>
    </location>
</feature>
<evidence type="ECO:0000256" key="10">
    <source>
        <dbReference type="ARBA" id="ARBA00023157"/>
    </source>
</evidence>
<evidence type="ECO:0000256" key="13">
    <source>
        <dbReference type="SAM" id="MobiDB-lite"/>
    </source>
</evidence>
<keyword evidence="10" id="KW-1015">Disulfide bond</keyword>
<evidence type="ECO:0000256" key="6">
    <source>
        <dbReference type="ARBA" id="ARBA00022968"/>
    </source>
</evidence>
<keyword evidence="7" id="KW-1133">Transmembrane helix</keyword>
<evidence type="ECO:0000256" key="7">
    <source>
        <dbReference type="ARBA" id="ARBA00022989"/>
    </source>
</evidence>
<dbReference type="CDD" id="cd23963">
    <property type="entry name" value="GT29_ST8SIA"/>
    <property type="match status" value="1"/>
</dbReference>
<keyword evidence="6" id="KW-0735">Signal-anchor</keyword>
<dbReference type="OrthoDB" id="10264956at2759"/>
<keyword evidence="11" id="KW-0325">Glycoprotein</keyword>
<evidence type="ECO:0000256" key="5">
    <source>
        <dbReference type="ARBA" id="ARBA00022692"/>
    </source>
</evidence>
<protein>
    <submittedName>
        <fullName evidence="14">ST8SIA6 protein</fullName>
    </submittedName>
</protein>
<organism evidence="14 15">
    <name type="scientific">Branchiostoma lanceolatum</name>
    <name type="common">Common lancelet</name>
    <name type="synonym">Amphioxus lanceolatum</name>
    <dbReference type="NCBI Taxonomy" id="7740"/>
    <lineage>
        <taxon>Eukaryota</taxon>
        <taxon>Metazoa</taxon>
        <taxon>Chordata</taxon>
        <taxon>Cephalochordata</taxon>
        <taxon>Leptocardii</taxon>
        <taxon>Amphioxiformes</taxon>
        <taxon>Branchiostomatidae</taxon>
        <taxon>Branchiostoma</taxon>
    </lineage>
</organism>
<evidence type="ECO:0000256" key="8">
    <source>
        <dbReference type="ARBA" id="ARBA00023034"/>
    </source>
</evidence>
<proteinExistence type="inferred from homology"/>
<dbReference type="InterPro" id="IPR050943">
    <property type="entry name" value="Glycosyltr_29_Sialyltrsf"/>
</dbReference>
<feature type="region of interest" description="Disordered" evidence="13">
    <location>
        <begin position="51"/>
        <end position="85"/>
    </location>
</feature>
<comment type="subcellular location">
    <subcellularLocation>
        <location evidence="1">Golgi apparatus membrane</location>
        <topology evidence="1">Single-pass type II membrane protein</topology>
    </subcellularLocation>
</comment>
<evidence type="ECO:0000313" key="15">
    <source>
        <dbReference type="Proteomes" id="UP000838412"/>
    </source>
</evidence>
<keyword evidence="15" id="KW-1185">Reference proteome</keyword>
<evidence type="ECO:0000313" key="14">
    <source>
        <dbReference type="EMBL" id="CAH1245246.1"/>
    </source>
</evidence>
<name>A0A8J9Z0H4_BRALA</name>
<keyword evidence="8" id="KW-0333">Golgi apparatus</keyword>
<keyword evidence="9" id="KW-0472">Membrane</keyword>
<dbReference type="InterPro" id="IPR038578">
    <property type="entry name" value="GT29-like_sf"/>
</dbReference>
<sequence>MIRRQRLFALLLFFQAVLFLLYYYTAAESVIPGDMLHWKILETRVHTSSSPIEFEEADNGHNESRGIDTRTSEGMTNSSEEDPEEEEVLSPLEKFDTYARNIPNETVAKEKFLADQAAVQAIPTEAPGWVFNKTAADLFRKGIVSDSRFVNGNFVVTQGLAENVGLMPHTQITKIFDVPKKFLQELPKESPFKTRHFNTCSVVGNGGILKGSSCGKEIDASEFVFRFNMATLDDKYLKDIGNKTNLITMNPSMIKYRYSKGKQAERTIDVKALMHDLSPYGDSYLLIWAFLSGRHARSAGYALKALQENNATNQVILPFPLVTRSMMSFWRENGLQAQRPSTGLILVGLATQICEEVRLYGFWPFHADRSNRRLTEHYYDNSLPTQVHSVPDEFRQLQRLHNTGVLCLTTHACQ</sequence>
<dbReference type="InterPro" id="IPR001675">
    <property type="entry name" value="Glyco_trans_29"/>
</dbReference>
<dbReference type="EMBL" id="OV696699">
    <property type="protein sequence ID" value="CAH1245246.1"/>
    <property type="molecule type" value="Genomic_DNA"/>
</dbReference>
<reference evidence="14" key="1">
    <citation type="submission" date="2022-01" db="EMBL/GenBank/DDBJ databases">
        <authorList>
            <person name="Braso-Vives M."/>
        </authorList>
    </citation>
    <scope>NUCLEOTIDE SEQUENCE</scope>
</reference>
<dbReference type="PANTHER" id="PTHR11987:SF53">
    <property type="entry name" value="ALPHA-2,8-SIALYLTRANSFERASE 8F-LIKE"/>
    <property type="match status" value="1"/>
</dbReference>